<gene>
    <name evidence="1" type="ORF">GCM10009827_106290</name>
</gene>
<dbReference type="RefSeq" id="WP_344513413.1">
    <property type="nucleotide sequence ID" value="NZ_BAAAQD010000038.1"/>
</dbReference>
<protein>
    <recommendedName>
        <fullName evidence="3">Peptide chain release factor subunit 1</fullName>
    </recommendedName>
</protein>
<dbReference type="InterPro" id="IPR042226">
    <property type="entry name" value="eFR1_2_sf"/>
</dbReference>
<evidence type="ECO:0008006" key="3">
    <source>
        <dbReference type="Google" id="ProtNLM"/>
    </source>
</evidence>
<proteinExistence type="predicted"/>
<evidence type="ECO:0000313" key="1">
    <source>
        <dbReference type="EMBL" id="GAA1567289.1"/>
    </source>
</evidence>
<dbReference type="Proteomes" id="UP001501470">
    <property type="component" value="Unassembled WGS sequence"/>
</dbReference>
<organism evidence="1 2">
    <name type="scientific">Dactylosporangium maewongense</name>
    <dbReference type="NCBI Taxonomy" id="634393"/>
    <lineage>
        <taxon>Bacteria</taxon>
        <taxon>Bacillati</taxon>
        <taxon>Actinomycetota</taxon>
        <taxon>Actinomycetes</taxon>
        <taxon>Micromonosporales</taxon>
        <taxon>Micromonosporaceae</taxon>
        <taxon>Dactylosporangium</taxon>
    </lineage>
</organism>
<dbReference type="InterPro" id="IPR041202">
    <property type="entry name" value="BaeRF_family10"/>
</dbReference>
<dbReference type="EMBL" id="BAAAQD010000038">
    <property type="protein sequence ID" value="GAA1567289.1"/>
    <property type="molecule type" value="Genomic_DNA"/>
</dbReference>
<accession>A0ABN2D331</accession>
<comment type="caution">
    <text evidence="1">The sequence shown here is derived from an EMBL/GenBank/DDBJ whole genome shotgun (WGS) entry which is preliminary data.</text>
</comment>
<evidence type="ECO:0000313" key="2">
    <source>
        <dbReference type="Proteomes" id="UP001501470"/>
    </source>
</evidence>
<keyword evidence="2" id="KW-1185">Reference proteome</keyword>
<reference evidence="1 2" key="1">
    <citation type="journal article" date="2019" name="Int. J. Syst. Evol. Microbiol.">
        <title>The Global Catalogue of Microorganisms (GCM) 10K type strain sequencing project: providing services to taxonomists for standard genome sequencing and annotation.</title>
        <authorList>
            <consortium name="The Broad Institute Genomics Platform"/>
            <consortium name="The Broad Institute Genome Sequencing Center for Infectious Disease"/>
            <person name="Wu L."/>
            <person name="Ma J."/>
        </authorList>
    </citation>
    <scope>NUCLEOTIDE SEQUENCE [LARGE SCALE GENOMIC DNA]</scope>
    <source>
        <strain evidence="1 2">JCM 15933</strain>
    </source>
</reference>
<dbReference type="Pfam" id="PF18854">
    <property type="entry name" value="baeRF_family10"/>
    <property type="match status" value="1"/>
</dbReference>
<name>A0ABN2D331_9ACTN</name>
<sequence>MISQDVVNRIIRFQGGRFPVISMYVGIGPDKSAPSQVASLLHQIKPLSEDMALEHDVRLSVRADMQRIDELAHEERLQPGGLGIFASGGNGLFEQVSLPRPVRDRIVVDATPWVRPMLAVLDEYHRMCVVLVDKAWAQVWELYLGEMREVTQIKDPALRKPNFAAGRAEYRVRNKADELSKHHYRRVGSVLDELLRTEGFDVVALGGHPHEMTAVTGFLSRDVASRVAGTFTVDPDTATAADIRRSAEAIMERYERQEEQRLVDEIFEAVAEGRPAATGLEPCLWAGSVAAVQQLVIDEGTAVPGVVCDESGWLGTTGRQCPLCGQPTRETPDVLDELAEFVIEEGGAVEHVADNPQLRPHRVAAALRFPLPPRP</sequence>
<dbReference type="Gene3D" id="3.30.420.60">
    <property type="entry name" value="eRF1 domain 2"/>
    <property type="match status" value="1"/>
</dbReference>